<comment type="caution">
    <text evidence="2">The sequence shown here is derived from an EMBL/GenBank/DDBJ whole genome shotgun (WGS) entry which is preliminary data.</text>
</comment>
<dbReference type="InterPro" id="IPR013217">
    <property type="entry name" value="Methyltransf_12"/>
</dbReference>
<keyword evidence="3" id="KW-1185">Reference proteome</keyword>
<dbReference type="STRING" id="36849.OXPF_29320"/>
<dbReference type="SUPFAM" id="SSF53335">
    <property type="entry name" value="S-adenosyl-L-methionine-dependent methyltransferases"/>
    <property type="match status" value="1"/>
</dbReference>
<dbReference type="GO" id="GO:0032259">
    <property type="term" value="P:methylation"/>
    <property type="evidence" value="ECO:0007669"/>
    <property type="project" value="UniProtKB-KW"/>
</dbReference>
<feature type="domain" description="Methyltransferase type 12" evidence="1">
    <location>
        <begin position="43"/>
        <end position="137"/>
    </location>
</feature>
<sequence>MGNTDIFDMMANGYDTSERIQIAKIASDAIREYLIDTNSKKAIDFGCGTGLVGMNLLKDFDSILFLDTSQNMIDQIRQKFIEFNIKNADILCFDFEKESLLNLHADYIFMAQVLLHINDVELVLSRLYDALNAGGHLIIVDFDKNEEVVSDIVHNGFNQAELMELMTKIGFKEIQSKNFYTGSKIFMNQDASLFILDSQK</sequence>
<dbReference type="OrthoDB" id="9791837at2"/>
<name>A0A0P8WLX7_9CLOT</name>
<dbReference type="Pfam" id="PF08242">
    <property type="entry name" value="Methyltransf_12"/>
    <property type="match status" value="1"/>
</dbReference>
<keyword evidence="2" id="KW-0830">Ubiquinone</keyword>
<evidence type="ECO:0000259" key="1">
    <source>
        <dbReference type="Pfam" id="PF08242"/>
    </source>
</evidence>
<protein>
    <submittedName>
        <fullName evidence="2">Ubiquinone/menaquinone biosynthesis C-methyltransferase UbiE</fullName>
        <ecNumber evidence="2">2.1.1.163</ecNumber>
        <ecNumber evidence="2">2.1.1.201</ecNumber>
    </submittedName>
</protein>
<dbReference type="PATRIC" id="fig|36849.3.peg.3102"/>
<keyword evidence="2" id="KW-0489">Methyltransferase</keyword>
<dbReference type="InterPro" id="IPR029063">
    <property type="entry name" value="SAM-dependent_MTases_sf"/>
</dbReference>
<keyword evidence="2" id="KW-0808">Transferase</keyword>
<dbReference type="EC" id="2.1.1.201" evidence="2"/>
<dbReference type="AlphaFoldDB" id="A0A0P8WLX7"/>
<dbReference type="GO" id="GO:0008425">
    <property type="term" value="F:2-methoxy-6-polyprenyl-1,4-benzoquinol methyltransferase activity"/>
    <property type="evidence" value="ECO:0007669"/>
    <property type="project" value="UniProtKB-EC"/>
</dbReference>
<dbReference type="Proteomes" id="UP000050326">
    <property type="component" value="Unassembled WGS sequence"/>
</dbReference>
<dbReference type="RefSeq" id="WP_054875929.1">
    <property type="nucleotide sequence ID" value="NZ_LKET01000039.1"/>
</dbReference>
<dbReference type="GO" id="GO:0043770">
    <property type="term" value="F:demethylmenaquinone methyltransferase activity"/>
    <property type="evidence" value="ECO:0007669"/>
    <property type="project" value="UniProtKB-EC"/>
</dbReference>
<proteinExistence type="predicted"/>
<dbReference type="Gene3D" id="3.40.50.150">
    <property type="entry name" value="Vaccinia Virus protein VP39"/>
    <property type="match status" value="1"/>
</dbReference>
<dbReference type="EMBL" id="LKET01000039">
    <property type="protein sequence ID" value="KPU43491.1"/>
    <property type="molecule type" value="Genomic_DNA"/>
</dbReference>
<evidence type="ECO:0000313" key="3">
    <source>
        <dbReference type="Proteomes" id="UP000050326"/>
    </source>
</evidence>
<evidence type="ECO:0000313" key="2">
    <source>
        <dbReference type="EMBL" id="KPU43491.1"/>
    </source>
</evidence>
<dbReference type="CDD" id="cd02440">
    <property type="entry name" value="AdoMet_MTases"/>
    <property type="match status" value="1"/>
</dbReference>
<gene>
    <name evidence="2" type="primary">ubiE_3</name>
    <name evidence="2" type="ORF">OXPF_29320</name>
</gene>
<reference evidence="2 3" key="1">
    <citation type="submission" date="2015-09" db="EMBL/GenBank/DDBJ databases">
        <title>Genome sequence of Oxobacter pfennigii DSM 3222.</title>
        <authorList>
            <person name="Poehlein A."/>
            <person name="Bengelsdorf F.R."/>
            <person name="Schiel-Bengelsdorf B."/>
            <person name="Duerre P."/>
            <person name="Daniel R."/>
        </authorList>
    </citation>
    <scope>NUCLEOTIDE SEQUENCE [LARGE SCALE GENOMIC DNA]</scope>
    <source>
        <strain evidence="2 3">DSM 3222</strain>
    </source>
</reference>
<dbReference type="PANTHER" id="PTHR43861">
    <property type="entry name" value="TRANS-ACONITATE 2-METHYLTRANSFERASE-RELATED"/>
    <property type="match status" value="1"/>
</dbReference>
<accession>A0A0P8WLX7</accession>
<organism evidence="2 3">
    <name type="scientific">Oxobacter pfennigii</name>
    <dbReference type="NCBI Taxonomy" id="36849"/>
    <lineage>
        <taxon>Bacteria</taxon>
        <taxon>Bacillati</taxon>
        <taxon>Bacillota</taxon>
        <taxon>Clostridia</taxon>
        <taxon>Eubacteriales</taxon>
        <taxon>Clostridiaceae</taxon>
        <taxon>Oxobacter</taxon>
    </lineage>
</organism>
<dbReference type="EC" id="2.1.1.163" evidence="2"/>